<comment type="caution">
    <text evidence="5">The sequence shown here is derived from an EMBL/GenBank/DDBJ whole genome shotgun (WGS) entry which is preliminary data.</text>
</comment>
<dbReference type="SUPFAM" id="SSF53474">
    <property type="entry name" value="alpha/beta-Hydrolases"/>
    <property type="match status" value="1"/>
</dbReference>
<dbReference type="EMBL" id="BAABGQ010000001">
    <property type="protein sequence ID" value="GAA4492678.1"/>
    <property type="molecule type" value="Genomic_DNA"/>
</dbReference>
<evidence type="ECO:0000313" key="5">
    <source>
        <dbReference type="EMBL" id="GAA4492678.1"/>
    </source>
</evidence>
<organism evidence="5 6">
    <name type="scientific">Hymenobacter ginsengisoli</name>
    <dbReference type="NCBI Taxonomy" id="1051626"/>
    <lineage>
        <taxon>Bacteria</taxon>
        <taxon>Pseudomonadati</taxon>
        <taxon>Bacteroidota</taxon>
        <taxon>Cytophagia</taxon>
        <taxon>Cytophagales</taxon>
        <taxon>Hymenobacteraceae</taxon>
        <taxon>Hymenobacter</taxon>
    </lineage>
</organism>
<proteinExistence type="inferred from homology"/>
<dbReference type="Pfam" id="PF07859">
    <property type="entry name" value="Abhydrolase_3"/>
    <property type="match status" value="1"/>
</dbReference>
<evidence type="ECO:0000313" key="6">
    <source>
        <dbReference type="Proteomes" id="UP001501243"/>
    </source>
</evidence>
<dbReference type="InterPro" id="IPR002168">
    <property type="entry name" value="Lipase_GDXG_HIS_AS"/>
</dbReference>
<evidence type="ECO:0000256" key="3">
    <source>
        <dbReference type="PROSITE-ProRule" id="PRU10038"/>
    </source>
</evidence>
<name>A0ABP8PUS3_9BACT</name>
<dbReference type="PROSITE" id="PS01173">
    <property type="entry name" value="LIPASE_GDXG_HIS"/>
    <property type="match status" value="1"/>
</dbReference>
<gene>
    <name evidence="5" type="ORF">GCM10023172_00170</name>
</gene>
<dbReference type="InterPro" id="IPR029058">
    <property type="entry name" value="AB_hydrolase_fold"/>
</dbReference>
<dbReference type="PANTHER" id="PTHR48081">
    <property type="entry name" value="AB HYDROLASE SUPERFAMILY PROTEIN C4A8.06C"/>
    <property type="match status" value="1"/>
</dbReference>
<evidence type="ECO:0000259" key="4">
    <source>
        <dbReference type="Pfam" id="PF07859"/>
    </source>
</evidence>
<dbReference type="InterPro" id="IPR050300">
    <property type="entry name" value="GDXG_lipolytic_enzyme"/>
</dbReference>
<dbReference type="GO" id="GO:0016787">
    <property type="term" value="F:hydrolase activity"/>
    <property type="evidence" value="ECO:0007669"/>
    <property type="project" value="UniProtKB-KW"/>
</dbReference>
<feature type="active site" evidence="3">
    <location>
        <position position="157"/>
    </location>
</feature>
<sequence length="310" mass="32300">MTANHPEAVIRHSITAADQAAITAMRLATAPMKGKINGPAARLPFADIMRHTPAAPGVTYEEARVGGVAGWWCRPEASAPTDSVVLFLHGGGYVLGSAEAHRNFVSQLVARVGVDFFVPDYRLAPEHPFPAAIEDVLAAYRGLGALGKRRIALAGDSAGGGLALVTAALATDEAAAVRPCAALVFSPWTDLTLASASFQTRAEADPIFTKDALGSLARHYLQGYDGHDARVSPVYGKLAGLPPVQVHVGDAEVLLDDSVRYVALAQAAGVPAELHEWEGLPHVFASNLDGFQAASKALDLGGAFLAAQLA</sequence>
<reference evidence="6" key="1">
    <citation type="journal article" date="2019" name="Int. J. Syst. Evol. Microbiol.">
        <title>The Global Catalogue of Microorganisms (GCM) 10K type strain sequencing project: providing services to taxonomists for standard genome sequencing and annotation.</title>
        <authorList>
            <consortium name="The Broad Institute Genomics Platform"/>
            <consortium name="The Broad Institute Genome Sequencing Center for Infectious Disease"/>
            <person name="Wu L."/>
            <person name="Ma J."/>
        </authorList>
    </citation>
    <scope>NUCLEOTIDE SEQUENCE [LARGE SCALE GENOMIC DNA]</scope>
    <source>
        <strain evidence="6">JCM 17841</strain>
    </source>
</reference>
<dbReference type="Gene3D" id="3.40.50.1820">
    <property type="entry name" value="alpha/beta hydrolase"/>
    <property type="match status" value="1"/>
</dbReference>
<accession>A0ABP8PUS3</accession>
<dbReference type="PROSITE" id="PS01174">
    <property type="entry name" value="LIPASE_GDXG_SER"/>
    <property type="match status" value="1"/>
</dbReference>
<dbReference type="Proteomes" id="UP001501243">
    <property type="component" value="Unassembled WGS sequence"/>
</dbReference>
<dbReference type="InterPro" id="IPR033140">
    <property type="entry name" value="Lipase_GDXG_put_SER_AS"/>
</dbReference>
<protein>
    <submittedName>
        <fullName evidence="5">Alpha/beta hydrolase</fullName>
    </submittedName>
</protein>
<evidence type="ECO:0000256" key="1">
    <source>
        <dbReference type="ARBA" id="ARBA00010515"/>
    </source>
</evidence>
<keyword evidence="6" id="KW-1185">Reference proteome</keyword>
<dbReference type="RefSeq" id="WP_208133576.1">
    <property type="nucleotide sequence ID" value="NZ_BAABGQ010000001.1"/>
</dbReference>
<keyword evidence="2 5" id="KW-0378">Hydrolase</keyword>
<feature type="domain" description="Alpha/beta hydrolase fold-3" evidence="4">
    <location>
        <begin position="85"/>
        <end position="285"/>
    </location>
</feature>
<dbReference type="InterPro" id="IPR013094">
    <property type="entry name" value="AB_hydrolase_3"/>
</dbReference>
<comment type="similarity">
    <text evidence="1">Belongs to the 'GDXG' lipolytic enzyme family.</text>
</comment>
<evidence type="ECO:0000256" key="2">
    <source>
        <dbReference type="ARBA" id="ARBA00022801"/>
    </source>
</evidence>
<dbReference type="PANTHER" id="PTHR48081:SF30">
    <property type="entry name" value="ACETYL-HYDROLASE LIPR-RELATED"/>
    <property type="match status" value="1"/>
</dbReference>